<dbReference type="AlphaFoldDB" id="A0A9Y2IE77"/>
<organism evidence="1 2">
    <name type="scientific">Amycolatopsis carbonis</name>
    <dbReference type="NCBI Taxonomy" id="715471"/>
    <lineage>
        <taxon>Bacteria</taxon>
        <taxon>Bacillati</taxon>
        <taxon>Actinomycetota</taxon>
        <taxon>Actinomycetes</taxon>
        <taxon>Pseudonocardiales</taxon>
        <taxon>Pseudonocardiaceae</taxon>
        <taxon>Amycolatopsis</taxon>
    </lineage>
</organism>
<name>A0A9Y2IE77_9PSEU</name>
<protein>
    <submittedName>
        <fullName evidence="1">Uncharacterized protein</fullName>
    </submittedName>
</protein>
<accession>A0A9Y2IE77</accession>
<evidence type="ECO:0000313" key="2">
    <source>
        <dbReference type="Proteomes" id="UP001236014"/>
    </source>
</evidence>
<proteinExistence type="predicted"/>
<gene>
    <name evidence="1" type="ORF">QRX50_36535</name>
</gene>
<sequence>MSSSKVLASSRVAAYAARAASRRAGSCFSTSAQAARRQARQLRSGRDSFASTSTVWPHANVVATTWPTQIRQAAPSPRFHAGIPVRAATVSDHSCPAGQLQWARSEFFAEVFCGVWTPLRSGCQVAAISG</sequence>
<dbReference type="KEGG" id="acab:QRX50_36535"/>
<keyword evidence="2" id="KW-1185">Reference proteome</keyword>
<reference evidence="1 2" key="1">
    <citation type="submission" date="2023-06" db="EMBL/GenBank/DDBJ databases">
        <authorList>
            <person name="Oyuntsetseg B."/>
            <person name="Kim S.B."/>
        </authorList>
    </citation>
    <scope>NUCLEOTIDE SEQUENCE [LARGE SCALE GENOMIC DNA]</scope>
    <source>
        <strain evidence="1 2">2-15</strain>
    </source>
</reference>
<dbReference type="EMBL" id="CP127294">
    <property type="protein sequence ID" value="WIX76893.1"/>
    <property type="molecule type" value="Genomic_DNA"/>
</dbReference>
<dbReference type="Proteomes" id="UP001236014">
    <property type="component" value="Chromosome"/>
</dbReference>
<evidence type="ECO:0000313" key="1">
    <source>
        <dbReference type="EMBL" id="WIX76893.1"/>
    </source>
</evidence>